<gene>
    <name evidence="1" type="ORF">BUALT_Bualt02G0016000</name>
</gene>
<dbReference type="EMBL" id="WHWC01000002">
    <property type="protein sequence ID" value="KAG8387387.1"/>
    <property type="molecule type" value="Genomic_DNA"/>
</dbReference>
<evidence type="ECO:0000313" key="1">
    <source>
        <dbReference type="EMBL" id="KAG8387387.1"/>
    </source>
</evidence>
<dbReference type="Proteomes" id="UP000826271">
    <property type="component" value="Unassembled WGS sequence"/>
</dbReference>
<name>A0AAV6Y328_9LAMI</name>
<proteinExistence type="predicted"/>
<organism evidence="1 2">
    <name type="scientific">Buddleja alternifolia</name>
    <dbReference type="NCBI Taxonomy" id="168488"/>
    <lineage>
        <taxon>Eukaryota</taxon>
        <taxon>Viridiplantae</taxon>
        <taxon>Streptophyta</taxon>
        <taxon>Embryophyta</taxon>
        <taxon>Tracheophyta</taxon>
        <taxon>Spermatophyta</taxon>
        <taxon>Magnoliopsida</taxon>
        <taxon>eudicotyledons</taxon>
        <taxon>Gunneridae</taxon>
        <taxon>Pentapetalae</taxon>
        <taxon>asterids</taxon>
        <taxon>lamiids</taxon>
        <taxon>Lamiales</taxon>
        <taxon>Scrophulariaceae</taxon>
        <taxon>Buddlejeae</taxon>
        <taxon>Buddleja</taxon>
    </lineage>
</organism>
<evidence type="ECO:0000313" key="2">
    <source>
        <dbReference type="Proteomes" id="UP000826271"/>
    </source>
</evidence>
<keyword evidence="2" id="KW-1185">Reference proteome</keyword>
<reference evidence="1" key="1">
    <citation type="submission" date="2019-10" db="EMBL/GenBank/DDBJ databases">
        <authorList>
            <person name="Zhang R."/>
            <person name="Pan Y."/>
            <person name="Wang J."/>
            <person name="Ma R."/>
            <person name="Yu S."/>
        </authorList>
    </citation>
    <scope>NUCLEOTIDE SEQUENCE</scope>
    <source>
        <strain evidence="1">LA-IB0</strain>
        <tissue evidence="1">Leaf</tissue>
    </source>
</reference>
<dbReference type="AlphaFoldDB" id="A0AAV6Y328"/>
<comment type="caution">
    <text evidence="1">The sequence shown here is derived from an EMBL/GenBank/DDBJ whole genome shotgun (WGS) entry which is preliminary data.</text>
</comment>
<accession>A0AAV6Y328</accession>
<sequence length="188" mass="21140">MDFVGKLYKPWKPLKIRRKVRVTKLCKVLKPAAKIFKPLLRMLFPPAAQPRQPLRDEDLAFMTCVIKVDTSKAGWRKAVSSVLRTCRGTRFKMDENGVAEVSGIADPNKLLKKLGRSRRVEVQCAMNALFVDDEFAHSSSVLGLQSGKQLLKAALALSILPSSLKSCRFYVGEDRLEVLSPVWAWGHM</sequence>
<protein>
    <submittedName>
        <fullName evidence="1">Uncharacterized protein</fullName>
    </submittedName>
</protein>